<proteinExistence type="predicted"/>
<dbReference type="Proteomes" id="UP001500683">
    <property type="component" value="Unassembled WGS sequence"/>
</dbReference>
<evidence type="ECO:0000313" key="2">
    <source>
        <dbReference type="Proteomes" id="UP001500683"/>
    </source>
</evidence>
<accession>A0ABP7WSX6</accession>
<keyword evidence="2" id="KW-1185">Reference proteome</keyword>
<gene>
    <name evidence="1" type="ORF">GCM10022214_66760</name>
</gene>
<name>A0ABP7WSX6_9ACTN</name>
<comment type="caution">
    <text evidence="1">The sequence shown here is derived from an EMBL/GenBank/DDBJ whole genome shotgun (WGS) entry which is preliminary data.</text>
</comment>
<evidence type="ECO:0000313" key="1">
    <source>
        <dbReference type="EMBL" id="GAA4094684.1"/>
    </source>
</evidence>
<dbReference type="RefSeq" id="WP_344955599.1">
    <property type="nucleotide sequence ID" value="NZ_BAAAZG010000052.1"/>
</dbReference>
<organism evidence="1 2">
    <name type="scientific">Actinomadura miaoliensis</name>
    <dbReference type="NCBI Taxonomy" id="430685"/>
    <lineage>
        <taxon>Bacteria</taxon>
        <taxon>Bacillati</taxon>
        <taxon>Actinomycetota</taxon>
        <taxon>Actinomycetes</taxon>
        <taxon>Streptosporangiales</taxon>
        <taxon>Thermomonosporaceae</taxon>
        <taxon>Actinomadura</taxon>
    </lineage>
</organism>
<reference evidence="2" key="1">
    <citation type="journal article" date="2019" name="Int. J. Syst. Evol. Microbiol.">
        <title>The Global Catalogue of Microorganisms (GCM) 10K type strain sequencing project: providing services to taxonomists for standard genome sequencing and annotation.</title>
        <authorList>
            <consortium name="The Broad Institute Genomics Platform"/>
            <consortium name="The Broad Institute Genome Sequencing Center for Infectious Disease"/>
            <person name="Wu L."/>
            <person name="Ma J."/>
        </authorList>
    </citation>
    <scope>NUCLEOTIDE SEQUENCE [LARGE SCALE GENOMIC DNA]</scope>
    <source>
        <strain evidence="2">JCM 16702</strain>
    </source>
</reference>
<sequence length="126" mass="13129">MRSVLGLGELPPGGWWLDGLAGGGVDLPAQLGRVRGADQAVLSASVQCQRPVLASEVAVPARRLGEALPELGHFLVGVQNGHGPWGCGRYDTHETPPREDAACREILRVATGSAGLAQLFVGLPMD</sequence>
<dbReference type="EMBL" id="BAAAZG010000052">
    <property type="protein sequence ID" value="GAA4094684.1"/>
    <property type="molecule type" value="Genomic_DNA"/>
</dbReference>
<protein>
    <submittedName>
        <fullName evidence="1">Uncharacterized protein</fullName>
    </submittedName>
</protein>